<dbReference type="Proteomes" id="UP000198757">
    <property type="component" value="Unassembled WGS sequence"/>
</dbReference>
<dbReference type="STRING" id="1285928.SAMN04487894_11417"/>
<dbReference type="InterPro" id="IPR045944">
    <property type="entry name" value="DUF6364"/>
</dbReference>
<evidence type="ECO:0000313" key="1">
    <source>
        <dbReference type="EMBL" id="SDD81657.1"/>
    </source>
</evidence>
<sequence length="83" mass="9811">MKVRFNTTIDAQLLEAVKIVAVKQQMSVSQLIEDYFRTIVRRKPARKKNLLDMVDRLTPNEAIIRQSMEKSAFYEDQQEKYGF</sequence>
<dbReference type="OrthoDB" id="678344at2"/>
<name>A0A1G6XW56_NIADE</name>
<dbReference type="AlphaFoldDB" id="A0A1G6XW56"/>
<dbReference type="EMBL" id="FMZO01000014">
    <property type="protein sequence ID" value="SDD81657.1"/>
    <property type="molecule type" value="Genomic_DNA"/>
</dbReference>
<organism evidence="1 2">
    <name type="scientific">Niabella drilacis (strain DSM 25811 / CCM 8410 / CCUG 62505 / LMG 26954 / E90)</name>
    <dbReference type="NCBI Taxonomy" id="1285928"/>
    <lineage>
        <taxon>Bacteria</taxon>
        <taxon>Pseudomonadati</taxon>
        <taxon>Bacteroidota</taxon>
        <taxon>Chitinophagia</taxon>
        <taxon>Chitinophagales</taxon>
        <taxon>Chitinophagaceae</taxon>
        <taxon>Niabella</taxon>
    </lineage>
</organism>
<proteinExistence type="predicted"/>
<reference evidence="2" key="1">
    <citation type="submission" date="2016-10" db="EMBL/GenBank/DDBJ databases">
        <authorList>
            <person name="Varghese N."/>
            <person name="Submissions S."/>
        </authorList>
    </citation>
    <scope>NUCLEOTIDE SEQUENCE [LARGE SCALE GENOMIC DNA]</scope>
    <source>
        <strain evidence="2">DSM 25811 / CCM 8410 / LMG 26954 / E90</strain>
    </source>
</reference>
<accession>A0A1G6XW56</accession>
<evidence type="ECO:0000313" key="2">
    <source>
        <dbReference type="Proteomes" id="UP000198757"/>
    </source>
</evidence>
<protein>
    <submittedName>
        <fullName evidence="1">Uncharacterized protein</fullName>
    </submittedName>
</protein>
<dbReference type="RefSeq" id="WP_090391998.1">
    <property type="nucleotide sequence ID" value="NZ_FMZO01000014.1"/>
</dbReference>
<keyword evidence="2" id="KW-1185">Reference proteome</keyword>
<dbReference type="Pfam" id="PF19891">
    <property type="entry name" value="DUF6364"/>
    <property type="match status" value="1"/>
</dbReference>
<gene>
    <name evidence="1" type="ORF">SAMN04487894_11417</name>
</gene>